<feature type="binding site" evidence="3">
    <location>
        <position position="261"/>
    </location>
    <ligand>
        <name>Zn(2+)</name>
        <dbReference type="ChEBI" id="CHEBI:29105"/>
    </ligand>
</feature>
<evidence type="ECO:0000256" key="1">
    <source>
        <dbReference type="ARBA" id="ARBA00022603"/>
    </source>
</evidence>
<dbReference type="Proteomes" id="UP000321569">
    <property type="component" value="Unassembled WGS sequence"/>
</dbReference>
<evidence type="ECO:0000256" key="3">
    <source>
        <dbReference type="PROSITE-ProRule" id="PRU00333"/>
    </source>
</evidence>
<gene>
    <name evidence="5" type="ORF">LRA02_20120</name>
</gene>
<proteinExistence type="predicted"/>
<keyword evidence="3" id="KW-0479">Metal-binding</keyword>
<dbReference type="Gene3D" id="3.20.20.330">
    <property type="entry name" value="Homocysteine-binding-like domain"/>
    <property type="match status" value="1"/>
</dbReference>
<sequence>MVLHFNQLKSPLLFDGAMGTMLLSAAPAIEQPVTFTNLTHPELVRQIHQAYVAAGCDIVTTNTFQLHQIEFTPAQVAQVIAAGIKLAKSAHPKWVAYDMGPVNDPRAQLTPSQQAGLFKQQAQLAEKGQVDFILIETMTDLQEAQLAVKAVRETTRLPVAVTFSFQSNGRLPTGEDAETVTRFLQRLPINALGLNCGFGPVPTRQLLEDVLMASRVPVIVQPNTGIPIDVTKNPAQLIQPMTFAAEMGEMLDRGVQLIGSCCESTPTITRELRKQIDQFNLRSSLT</sequence>
<keyword evidence="1 3" id="KW-0489">Methyltransferase</keyword>
<keyword evidence="3" id="KW-0862">Zinc</keyword>
<reference evidence="5 6" key="1">
    <citation type="submission" date="2019-07" db="EMBL/GenBank/DDBJ databases">
        <title>Whole genome shotgun sequence of Lactobacillus rapi NBRC 109618.</title>
        <authorList>
            <person name="Hosoyama A."/>
            <person name="Uohara A."/>
            <person name="Ohji S."/>
            <person name="Ichikawa N."/>
        </authorList>
    </citation>
    <scope>NUCLEOTIDE SEQUENCE [LARGE SCALE GENOMIC DNA]</scope>
    <source>
        <strain evidence="5 6">NBRC 109618</strain>
    </source>
</reference>
<organism evidence="5 6">
    <name type="scientific">Lentilactobacillus rapi</name>
    <dbReference type="NCBI Taxonomy" id="481723"/>
    <lineage>
        <taxon>Bacteria</taxon>
        <taxon>Bacillati</taxon>
        <taxon>Bacillota</taxon>
        <taxon>Bacilli</taxon>
        <taxon>Lactobacillales</taxon>
        <taxon>Lactobacillaceae</taxon>
        <taxon>Lentilactobacillus</taxon>
    </lineage>
</organism>
<dbReference type="GO" id="GO:0008168">
    <property type="term" value="F:methyltransferase activity"/>
    <property type="evidence" value="ECO:0007669"/>
    <property type="project" value="UniProtKB-UniRule"/>
</dbReference>
<comment type="cofactor">
    <cofactor evidence="3">
        <name>Zn(2+)</name>
        <dbReference type="ChEBI" id="CHEBI:29105"/>
    </cofactor>
</comment>
<name>A0A512PPN6_9LACO</name>
<dbReference type="GO" id="GO:0046872">
    <property type="term" value="F:metal ion binding"/>
    <property type="evidence" value="ECO:0007669"/>
    <property type="project" value="UniProtKB-KW"/>
</dbReference>
<dbReference type="Pfam" id="PF02574">
    <property type="entry name" value="S-methyl_trans"/>
    <property type="match status" value="1"/>
</dbReference>
<dbReference type="PANTHER" id="PTHR11103:SF18">
    <property type="entry name" value="SLR1189 PROTEIN"/>
    <property type="match status" value="1"/>
</dbReference>
<feature type="domain" description="Hcy-binding" evidence="4">
    <location>
        <begin position="1"/>
        <end position="276"/>
    </location>
</feature>
<dbReference type="InterPro" id="IPR036589">
    <property type="entry name" value="HCY_dom_sf"/>
</dbReference>
<protein>
    <submittedName>
        <fullName evidence="5">Homocysteine S-methyltransferase</fullName>
    </submittedName>
</protein>
<feature type="binding site" evidence="3">
    <location>
        <position position="196"/>
    </location>
    <ligand>
        <name>Zn(2+)</name>
        <dbReference type="ChEBI" id="CHEBI:29105"/>
    </ligand>
</feature>
<comment type="caution">
    <text evidence="5">The sequence shown here is derived from an EMBL/GenBank/DDBJ whole genome shotgun (WGS) entry which is preliminary data.</text>
</comment>
<dbReference type="InterPro" id="IPR003726">
    <property type="entry name" value="HCY_dom"/>
</dbReference>
<dbReference type="PROSITE" id="PS50970">
    <property type="entry name" value="HCY"/>
    <property type="match status" value="1"/>
</dbReference>
<evidence type="ECO:0000313" key="5">
    <source>
        <dbReference type="EMBL" id="GEP73144.1"/>
    </source>
</evidence>
<dbReference type="STRING" id="1423795.FD12_GL001052"/>
<evidence type="ECO:0000313" key="6">
    <source>
        <dbReference type="Proteomes" id="UP000321569"/>
    </source>
</evidence>
<dbReference type="AlphaFoldDB" id="A0A512PPN6"/>
<keyword evidence="2 3" id="KW-0808">Transferase</keyword>
<evidence type="ECO:0000259" key="4">
    <source>
        <dbReference type="PROSITE" id="PS50970"/>
    </source>
</evidence>
<accession>A0A512PPN6</accession>
<evidence type="ECO:0000256" key="2">
    <source>
        <dbReference type="ARBA" id="ARBA00022679"/>
    </source>
</evidence>
<dbReference type="RefSeq" id="WP_056983334.1">
    <property type="nucleotide sequence ID" value="NZ_BKAM01000053.1"/>
</dbReference>
<feature type="binding site" evidence="3">
    <location>
        <position position="262"/>
    </location>
    <ligand>
        <name>Zn(2+)</name>
        <dbReference type="ChEBI" id="CHEBI:29105"/>
    </ligand>
</feature>
<dbReference type="SUPFAM" id="SSF82282">
    <property type="entry name" value="Homocysteine S-methyltransferase"/>
    <property type="match status" value="1"/>
</dbReference>
<dbReference type="PANTHER" id="PTHR11103">
    <property type="entry name" value="SLR1189 PROTEIN"/>
    <property type="match status" value="1"/>
</dbReference>
<dbReference type="GO" id="GO:0032259">
    <property type="term" value="P:methylation"/>
    <property type="evidence" value="ECO:0007669"/>
    <property type="project" value="UniProtKB-KW"/>
</dbReference>
<dbReference type="EMBL" id="BKAM01000053">
    <property type="protein sequence ID" value="GEP73144.1"/>
    <property type="molecule type" value="Genomic_DNA"/>
</dbReference>